<dbReference type="GO" id="GO:0005886">
    <property type="term" value="C:plasma membrane"/>
    <property type="evidence" value="ECO:0007669"/>
    <property type="project" value="UniProtKB-SubCell"/>
</dbReference>
<keyword evidence="2" id="KW-0813">Transport</keyword>
<evidence type="ECO:0000256" key="4">
    <source>
        <dbReference type="ARBA" id="ARBA00022496"/>
    </source>
</evidence>
<feature type="domain" description="AAA+ ATPase" evidence="10">
    <location>
        <begin position="41"/>
        <end position="212"/>
    </location>
</feature>
<dbReference type="GO" id="GO:0005524">
    <property type="term" value="F:ATP binding"/>
    <property type="evidence" value="ECO:0007669"/>
    <property type="project" value="UniProtKB-KW"/>
</dbReference>
<evidence type="ECO:0000256" key="7">
    <source>
        <dbReference type="ARBA" id="ARBA00023004"/>
    </source>
</evidence>
<organism evidence="11 12">
    <name type="scientific">Citricoccus muralis</name>
    <dbReference type="NCBI Taxonomy" id="169134"/>
    <lineage>
        <taxon>Bacteria</taxon>
        <taxon>Bacillati</taxon>
        <taxon>Actinomycetota</taxon>
        <taxon>Actinomycetes</taxon>
        <taxon>Micrococcales</taxon>
        <taxon>Micrococcaceae</taxon>
        <taxon>Citricoccus</taxon>
    </lineage>
</organism>
<dbReference type="EMBL" id="QREH01000001">
    <property type="protein sequence ID" value="REE03263.1"/>
    <property type="molecule type" value="Genomic_DNA"/>
</dbReference>
<dbReference type="InterPro" id="IPR027417">
    <property type="entry name" value="P-loop_NTPase"/>
</dbReference>
<dbReference type="InterPro" id="IPR003439">
    <property type="entry name" value="ABC_transporter-like_ATP-bd"/>
</dbReference>
<comment type="caution">
    <text evidence="11">The sequence shown here is derived from an EMBL/GenBank/DDBJ whole genome shotgun (WGS) entry which is preliminary data.</text>
</comment>
<dbReference type="OrthoDB" id="9784297at2"/>
<evidence type="ECO:0000256" key="5">
    <source>
        <dbReference type="ARBA" id="ARBA00022741"/>
    </source>
</evidence>
<dbReference type="CDD" id="cd00267">
    <property type="entry name" value="ABC_ATPase"/>
    <property type="match status" value="1"/>
</dbReference>
<evidence type="ECO:0000259" key="10">
    <source>
        <dbReference type="SMART" id="SM00382"/>
    </source>
</evidence>
<dbReference type="PANTHER" id="PTHR42771:SF2">
    <property type="entry name" value="IRON(3+)-HYDROXAMATE IMPORT ATP-BINDING PROTEIN FHUC"/>
    <property type="match status" value="1"/>
</dbReference>
<evidence type="ECO:0000256" key="3">
    <source>
        <dbReference type="ARBA" id="ARBA00022475"/>
    </source>
</evidence>
<dbReference type="GO" id="GO:0006826">
    <property type="term" value="P:iron ion transport"/>
    <property type="evidence" value="ECO:0007669"/>
    <property type="project" value="UniProtKB-KW"/>
</dbReference>
<keyword evidence="9" id="KW-0472">Membrane</keyword>
<reference evidence="11 12" key="1">
    <citation type="submission" date="2018-07" db="EMBL/GenBank/DDBJ databases">
        <title>Sequencing the genomes of 1000 actinobacteria strains.</title>
        <authorList>
            <person name="Klenk H.-P."/>
        </authorList>
    </citation>
    <scope>NUCLEOTIDE SEQUENCE [LARGE SCALE GENOMIC DNA]</scope>
    <source>
        <strain evidence="11 12">DSM 14442</strain>
    </source>
</reference>
<evidence type="ECO:0000313" key="11">
    <source>
        <dbReference type="EMBL" id="REE03263.1"/>
    </source>
</evidence>
<sequence>MNLSRLPVRQVRRHLSAELDRSAWPGTLAPVRQLWDEGVEMGSATVLVGENGSGKSTIVEAIASAYGLSVEGGSTGAEHSTRRSESSLDDQLHLIRNPGASRRGYFLRAETMHGFFTYLEMNPGTSRIDLPFHEMSHGESFLDLVRDRFRGPGLWVMDEPESALSFTGCLQLLSVLLDRLANGESQVLLATHSPLLASLPGARVLEVGPWGLRSVVWEDLELVHHWRRFLEDPGRYHRHL</sequence>
<dbReference type="AlphaFoldDB" id="A0A3D9LDM9"/>
<gene>
    <name evidence="11" type="ORF">C8E99_1070</name>
</gene>
<keyword evidence="5" id="KW-0547">Nucleotide-binding</keyword>
<keyword evidence="7" id="KW-0408">Iron</keyword>
<dbReference type="Proteomes" id="UP000256727">
    <property type="component" value="Unassembled WGS sequence"/>
</dbReference>
<keyword evidence="12" id="KW-1185">Reference proteome</keyword>
<comment type="subcellular location">
    <subcellularLocation>
        <location evidence="1">Cell membrane</location>
        <topology evidence="1">Peripheral membrane protein</topology>
    </subcellularLocation>
</comment>
<dbReference type="InterPro" id="IPR051535">
    <property type="entry name" value="Siderophore_ABC-ATPase"/>
</dbReference>
<dbReference type="Gene3D" id="3.40.50.300">
    <property type="entry name" value="P-loop containing nucleotide triphosphate hydrolases"/>
    <property type="match status" value="2"/>
</dbReference>
<evidence type="ECO:0000256" key="1">
    <source>
        <dbReference type="ARBA" id="ARBA00004202"/>
    </source>
</evidence>
<keyword evidence="6" id="KW-0067">ATP-binding</keyword>
<accession>A0A3D9LDM9</accession>
<proteinExistence type="predicted"/>
<evidence type="ECO:0000256" key="6">
    <source>
        <dbReference type="ARBA" id="ARBA00022840"/>
    </source>
</evidence>
<keyword evidence="4" id="KW-0410">Iron transport</keyword>
<dbReference type="Pfam" id="PF00005">
    <property type="entry name" value="ABC_tran"/>
    <property type="match status" value="1"/>
</dbReference>
<dbReference type="InterPro" id="IPR003593">
    <property type="entry name" value="AAA+_ATPase"/>
</dbReference>
<evidence type="ECO:0000256" key="9">
    <source>
        <dbReference type="ARBA" id="ARBA00023136"/>
    </source>
</evidence>
<dbReference type="RefSeq" id="WP_115931407.1">
    <property type="nucleotide sequence ID" value="NZ_QREH01000001.1"/>
</dbReference>
<dbReference type="PANTHER" id="PTHR42771">
    <property type="entry name" value="IRON(3+)-HYDROXAMATE IMPORT ATP-BINDING PROTEIN FHUC"/>
    <property type="match status" value="1"/>
</dbReference>
<dbReference type="GO" id="GO:0016887">
    <property type="term" value="F:ATP hydrolysis activity"/>
    <property type="evidence" value="ECO:0007669"/>
    <property type="project" value="InterPro"/>
</dbReference>
<keyword evidence="3" id="KW-1003">Cell membrane</keyword>
<dbReference type="SMART" id="SM00382">
    <property type="entry name" value="AAA"/>
    <property type="match status" value="1"/>
</dbReference>
<evidence type="ECO:0000256" key="2">
    <source>
        <dbReference type="ARBA" id="ARBA00022448"/>
    </source>
</evidence>
<evidence type="ECO:0000256" key="8">
    <source>
        <dbReference type="ARBA" id="ARBA00023065"/>
    </source>
</evidence>
<name>A0A3D9LDM9_9MICC</name>
<dbReference type="SUPFAM" id="SSF52540">
    <property type="entry name" value="P-loop containing nucleoside triphosphate hydrolases"/>
    <property type="match status" value="1"/>
</dbReference>
<protein>
    <submittedName>
        <fullName evidence="11">Putative ATPase</fullName>
    </submittedName>
</protein>
<keyword evidence="8" id="KW-0406">Ion transport</keyword>
<evidence type="ECO:0000313" key="12">
    <source>
        <dbReference type="Proteomes" id="UP000256727"/>
    </source>
</evidence>